<comment type="caution">
    <text evidence="3">The sequence shown here is derived from an EMBL/GenBank/DDBJ whole genome shotgun (WGS) entry which is preliminary data.</text>
</comment>
<dbReference type="AlphaFoldDB" id="A0AAW1QJH8"/>
<dbReference type="Proteomes" id="UP001445335">
    <property type="component" value="Unassembled WGS sequence"/>
</dbReference>
<evidence type="ECO:0000313" key="4">
    <source>
        <dbReference type="Proteomes" id="UP001445335"/>
    </source>
</evidence>
<gene>
    <name evidence="3" type="ORF">WJX81_007570</name>
</gene>
<evidence type="ECO:0000256" key="1">
    <source>
        <dbReference type="ARBA" id="ARBA00022723"/>
    </source>
</evidence>
<dbReference type="GO" id="GO:0005829">
    <property type="term" value="C:cytosol"/>
    <property type="evidence" value="ECO:0007669"/>
    <property type="project" value="TreeGrafter"/>
</dbReference>
<dbReference type="InterPro" id="IPR050626">
    <property type="entry name" value="Peptidase_M16"/>
</dbReference>
<organism evidence="3 4">
    <name type="scientific">Elliptochloris bilobata</name>
    <dbReference type="NCBI Taxonomy" id="381761"/>
    <lineage>
        <taxon>Eukaryota</taxon>
        <taxon>Viridiplantae</taxon>
        <taxon>Chlorophyta</taxon>
        <taxon>core chlorophytes</taxon>
        <taxon>Trebouxiophyceae</taxon>
        <taxon>Trebouxiophyceae incertae sedis</taxon>
        <taxon>Elliptochloris clade</taxon>
        <taxon>Elliptochloris</taxon>
    </lineage>
</organism>
<feature type="domain" description="Coenzyme PQQ synthesis protein F-like C-terminal lobe" evidence="2">
    <location>
        <begin position="11"/>
        <end position="94"/>
    </location>
</feature>
<dbReference type="GO" id="GO:0043171">
    <property type="term" value="P:peptide catabolic process"/>
    <property type="evidence" value="ECO:0007669"/>
    <property type="project" value="TreeGrafter"/>
</dbReference>
<protein>
    <recommendedName>
        <fullName evidence="2">Coenzyme PQQ synthesis protein F-like C-terminal lobe domain-containing protein</fullName>
    </recommendedName>
</protein>
<dbReference type="InterPro" id="IPR011249">
    <property type="entry name" value="Metalloenz_LuxS/M16"/>
</dbReference>
<dbReference type="Pfam" id="PF22456">
    <property type="entry name" value="PqqF-like_C_4"/>
    <property type="match status" value="1"/>
</dbReference>
<dbReference type="Gene3D" id="3.30.830.10">
    <property type="entry name" value="Metalloenzyme, LuxS/M16 peptidase-like"/>
    <property type="match status" value="1"/>
</dbReference>
<dbReference type="PANTHER" id="PTHR43690">
    <property type="entry name" value="NARDILYSIN"/>
    <property type="match status" value="1"/>
</dbReference>
<proteinExistence type="predicted"/>
<dbReference type="InterPro" id="IPR054734">
    <property type="entry name" value="PqqF-like_C_4"/>
</dbReference>
<evidence type="ECO:0000259" key="2">
    <source>
        <dbReference type="Pfam" id="PF22456"/>
    </source>
</evidence>
<dbReference type="GO" id="GO:0004222">
    <property type="term" value="F:metalloendopeptidase activity"/>
    <property type="evidence" value="ECO:0007669"/>
    <property type="project" value="TreeGrafter"/>
</dbReference>
<keyword evidence="1" id="KW-0479">Metal-binding</keyword>
<dbReference type="SUPFAM" id="SSF63411">
    <property type="entry name" value="LuxS/MPP-like metallohydrolase"/>
    <property type="match status" value="1"/>
</dbReference>
<dbReference type="EMBL" id="JALJOU010000099">
    <property type="protein sequence ID" value="KAK9821610.1"/>
    <property type="molecule type" value="Genomic_DNA"/>
</dbReference>
<accession>A0AAW1QJH8</accession>
<name>A0AAW1QJH8_9CHLO</name>
<dbReference type="PANTHER" id="PTHR43690:SF18">
    <property type="entry name" value="INSULIN-DEGRADING ENZYME-RELATED"/>
    <property type="match status" value="1"/>
</dbReference>
<evidence type="ECO:0000313" key="3">
    <source>
        <dbReference type="EMBL" id="KAK9821610.1"/>
    </source>
</evidence>
<dbReference type="GO" id="GO:0046872">
    <property type="term" value="F:metal ion binding"/>
    <property type="evidence" value="ECO:0007669"/>
    <property type="project" value="UniProtKB-KW"/>
</dbReference>
<dbReference type="GO" id="GO:0051603">
    <property type="term" value="P:proteolysis involved in protein catabolic process"/>
    <property type="evidence" value="ECO:0007669"/>
    <property type="project" value="TreeGrafter"/>
</dbReference>
<sequence length="162" mass="18026">MDNEDNGRFLQQYIGYAVWFSEWRTLSVRALAFLLQSGEHSAEYLDSRVSAFVDSLAAKLAALGPDSFASRVEELAKARLEKPKRLRQQAAREWREIEDGMLVFDRQAAEVAELRRLTPANLADFLQEAVVDAAARRKLCIRICGHASGSGAVSNGPGSWEL</sequence>
<reference evidence="3 4" key="1">
    <citation type="journal article" date="2024" name="Nat. Commun.">
        <title>Phylogenomics reveals the evolutionary origins of lichenization in chlorophyte algae.</title>
        <authorList>
            <person name="Puginier C."/>
            <person name="Libourel C."/>
            <person name="Otte J."/>
            <person name="Skaloud P."/>
            <person name="Haon M."/>
            <person name="Grisel S."/>
            <person name="Petersen M."/>
            <person name="Berrin J.G."/>
            <person name="Delaux P.M."/>
            <person name="Dal Grande F."/>
            <person name="Keller J."/>
        </authorList>
    </citation>
    <scope>NUCLEOTIDE SEQUENCE [LARGE SCALE GENOMIC DNA]</scope>
    <source>
        <strain evidence="3 4">SAG 245.80</strain>
    </source>
</reference>
<keyword evidence="4" id="KW-1185">Reference proteome</keyword>
<dbReference type="GO" id="GO:0005739">
    <property type="term" value="C:mitochondrion"/>
    <property type="evidence" value="ECO:0007669"/>
    <property type="project" value="TreeGrafter"/>
</dbReference>